<dbReference type="InterPro" id="IPR020841">
    <property type="entry name" value="PKS_Beta-ketoAc_synthase_dom"/>
</dbReference>
<name>A0A8H4N9J2_9HYPO</name>
<evidence type="ECO:0000313" key="6">
    <source>
        <dbReference type="Proteomes" id="UP000536711"/>
    </source>
</evidence>
<dbReference type="GO" id="GO:0044550">
    <property type="term" value="P:secondary metabolite biosynthetic process"/>
    <property type="evidence" value="ECO:0007669"/>
    <property type="project" value="TreeGrafter"/>
</dbReference>
<dbReference type="SUPFAM" id="SSF53901">
    <property type="entry name" value="Thiolase-like"/>
    <property type="match status" value="1"/>
</dbReference>
<dbReference type="PANTHER" id="PTHR43775">
    <property type="entry name" value="FATTY ACID SYNTHASE"/>
    <property type="match status" value="1"/>
</dbReference>
<gene>
    <name evidence="5" type="ORF">FACUT_12551</name>
</gene>
<dbReference type="EMBL" id="JAADJF010000461">
    <property type="protein sequence ID" value="KAF4416987.1"/>
    <property type="molecule type" value="Genomic_DNA"/>
</dbReference>
<dbReference type="GO" id="GO:0004312">
    <property type="term" value="F:fatty acid synthase activity"/>
    <property type="evidence" value="ECO:0007669"/>
    <property type="project" value="TreeGrafter"/>
</dbReference>
<dbReference type="InterPro" id="IPR018201">
    <property type="entry name" value="Ketoacyl_synth_AS"/>
</dbReference>
<proteinExistence type="predicted"/>
<dbReference type="PROSITE" id="PS52004">
    <property type="entry name" value="KS3_2"/>
    <property type="match status" value="1"/>
</dbReference>
<evidence type="ECO:0000259" key="4">
    <source>
        <dbReference type="PROSITE" id="PS52004"/>
    </source>
</evidence>
<dbReference type="Proteomes" id="UP000536711">
    <property type="component" value="Unassembled WGS sequence"/>
</dbReference>
<sequence>MSDNEPIAVIGSACRFPGDSSSPSKLWDLLKAPRDLLTKVPPNRYNADAFYHPDSKHHGTTNVRHSYFLNEDPASFDNNFFNIQPGEAEAIDPQQRLLMEVVYQGLCASGQTIEGLRGSPTAVYVGVMCDDWSGIITRDLEVFPQYGATGMARSIMSNRISYFFDWHGPSMTIDTACSSSLVAVHQAIQTLRSGESEVAIAAGANLILTPGMSPEPRD</sequence>
<dbReference type="Pfam" id="PF00109">
    <property type="entry name" value="ketoacyl-synt"/>
    <property type="match status" value="1"/>
</dbReference>
<dbReference type="Gene3D" id="3.40.47.10">
    <property type="match status" value="1"/>
</dbReference>
<dbReference type="InterPro" id="IPR050091">
    <property type="entry name" value="PKS_NRPS_Biosynth_Enz"/>
</dbReference>
<dbReference type="PANTHER" id="PTHR43775:SF20">
    <property type="entry name" value="HYBRID PKS-NRPS SYNTHETASE APDA"/>
    <property type="match status" value="1"/>
</dbReference>
<keyword evidence="6" id="KW-1185">Reference proteome</keyword>
<evidence type="ECO:0000256" key="1">
    <source>
        <dbReference type="ARBA" id="ARBA00022450"/>
    </source>
</evidence>
<dbReference type="GO" id="GO:0004315">
    <property type="term" value="F:3-oxoacyl-[acyl-carrier-protein] synthase activity"/>
    <property type="evidence" value="ECO:0007669"/>
    <property type="project" value="InterPro"/>
</dbReference>
<dbReference type="PROSITE" id="PS00606">
    <property type="entry name" value="KS3_1"/>
    <property type="match status" value="1"/>
</dbReference>
<reference evidence="5 6" key="1">
    <citation type="submission" date="2020-01" db="EMBL/GenBank/DDBJ databases">
        <title>Identification and distribution of gene clusters putatively required for synthesis of sphingolipid metabolism inhibitors in phylogenetically diverse species of the filamentous fungus Fusarium.</title>
        <authorList>
            <person name="Kim H.-S."/>
            <person name="Busman M."/>
            <person name="Brown D.W."/>
            <person name="Divon H."/>
            <person name="Uhlig S."/>
            <person name="Proctor R.H."/>
        </authorList>
    </citation>
    <scope>NUCLEOTIDE SEQUENCE [LARGE SCALE GENOMIC DNA]</scope>
    <source>
        <strain evidence="5 6">NRRL 13308</strain>
    </source>
</reference>
<evidence type="ECO:0000256" key="3">
    <source>
        <dbReference type="ARBA" id="ARBA00022679"/>
    </source>
</evidence>
<organism evidence="5 6">
    <name type="scientific">Fusarium acutatum</name>
    <dbReference type="NCBI Taxonomy" id="78861"/>
    <lineage>
        <taxon>Eukaryota</taxon>
        <taxon>Fungi</taxon>
        <taxon>Dikarya</taxon>
        <taxon>Ascomycota</taxon>
        <taxon>Pezizomycotina</taxon>
        <taxon>Sordariomycetes</taxon>
        <taxon>Hypocreomycetidae</taxon>
        <taxon>Hypocreales</taxon>
        <taxon>Nectriaceae</taxon>
        <taxon>Fusarium</taxon>
        <taxon>Fusarium fujikuroi species complex</taxon>
    </lineage>
</organism>
<comment type="caution">
    <text evidence="5">The sequence shown here is derived from an EMBL/GenBank/DDBJ whole genome shotgun (WGS) entry which is preliminary data.</text>
</comment>
<evidence type="ECO:0000313" key="5">
    <source>
        <dbReference type="EMBL" id="KAF4416987.1"/>
    </source>
</evidence>
<protein>
    <submittedName>
        <fullName evidence="5">Polyketide synthase</fullName>
    </submittedName>
</protein>
<dbReference type="GO" id="GO:0006633">
    <property type="term" value="P:fatty acid biosynthetic process"/>
    <property type="evidence" value="ECO:0007669"/>
    <property type="project" value="InterPro"/>
</dbReference>
<feature type="domain" description="Ketosynthase family 3 (KS3)" evidence="4">
    <location>
        <begin position="4"/>
        <end position="218"/>
    </location>
</feature>
<keyword evidence="1" id="KW-0596">Phosphopantetheine</keyword>
<keyword evidence="2" id="KW-0597">Phosphoprotein</keyword>
<dbReference type="CDD" id="cd00833">
    <property type="entry name" value="PKS"/>
    <property type="match status" value="1"/>
</dbReference>
<dbReference type="OrthoDB" id="5397531at2759"/>
<accession>A0A8H4N9J2</accession>
<dbReference type="InterPro" id="IPR016039">
    <property type="entry name" value="Thiolase-like"/>
</dbReference>
<dbReference type="AlphaFoldDB" id="A0A8H4N9J2"/>
<evidence type="ECO:0000256" key="2">
    <source>
        <dbReference type="ARBA" id="ARBA00022553"/>
    </source>
</evidence>
<dbReference type="InterPro" id="IPR014030">
    <property type="entry name" value="Ketoacyl_synth_N"/>
</dbReference>
<keyword evidence="3" id="KW-0808">Transferase</keyword>
<dbReference type="SMART" id="SM00825">
    <property type="entry name" value="PKS_KS"/>
    <property type="match status" value="1"/>
</dbReference>